<evidence type="ECO:0000256" key="1">
    <source>
        <dbReference type="SAM" id="MobiDB-lite"/>
    </source>
</evidence>
<feature type="compositionally biased region" description="Basic and acidic residues" evidence="1">
    <location>
        <begin position="188"/>
        <end position="212"/>
    </location>
</feature>
<gene>
    <name evidence="2" type="ORF">BT96DRAFT_1001953</name>
</gene>
<evidence type="ECO:0000313" key="2">
    <source>
        <dbReference type="EMBL" id="KAE9390815.1"/>
    </source>
</evidence>
<dbReference type="AlphaFoldDB" id="A0A6A4H0D3"/>
<accession>A0A6A4H0D3</accession>
<feature type="region of interest" description="Disordered" evidence="1">
    <location>
        <begin position="171"/>
        <end position="218"/>
    </location>
</feature>
<keyword evidence="3" id="KW-1185">Reference proteome</keyword>
<dbReference type="EMBL" id="ML769646">
    <property type="protein sequence ID" value="KAE9390815.1"/>
    <property type="molecule type" value="Genomic_DNA"/>
</dbReference>
<sequence>MSSLSSFQPTMIETFSPHVAPRQQVVPVYATSIPRRSKHPLSIHQTLRVKLVFHPYACKADRPLPIGNSPPSPRGCPVELSKVASPLPSPLTEPEDSISLLPGVCVILVPPPNTNVNVKNAGWPHSLKTGYYKTAREAVDRYLDTQHRLSEQTPSALSKARKHIEDELPAFRDHQNHWGADTLLQDQLKSKKDTKTKAENREVEKHEGDKATGRKTSK</sequence>
<evidence type="ECO:0000313" key="3">
    <source>
        <dbReference type="Proteomes" id="UP000799118"/>
    </source>
</evidence>
<dbReference type="OrthoDB" id="2957687at2759"/>
<reference evidence="2" key="1">
    <citation type="journal article" date="2019" name="Environ. Microbiol.">
        <title>Fungal ecological strategies reflected in gene transcription - a case study of two litter decomposers.</title>
        <authorList>
            <person name="Barbi F."/>
            <person name="Kohler A."/>
            <person name="Barry K."/>
            <person name="Baskaran P."/>
            <person name="Daum C."/>
            <person name="Fauchery L."/>
            <person name="Ihrmark K."/>
            <person name="Kuo A."/>
            <person name="LaButti K."/>
            <person name="Lipzen A."/>
            <person name="Morin E."/>
            <person name="Grigoriev I.V."/>
            <person name="Henrissat B."/>
            <person name="Lindahl B."/>
            <person name="Martin F."/>
        </authorList>
    </citation>
    <scope>NUCLEOTIDE SEQUENCE</scope>
    <source>
        <strain evidence="2">JB14</strain>
    </source>
</reference>
<proteinExistence type="predicted"/>
<organism evidence="2 3">
    <name type="scientific">Gymnopus androsaceus JB14</name>
    <dbReference type="NCBI Taxonomy" id="1447944"/>
    <lineage>
        <taxon>Eukaryota</taxon>
        <taxon>Fungi</taxon>
        <taxon>Dikarya</taxon>
        <taxon>Basidiomycota</taxon>
        <taxon>Agaricomycotina</taxon>
        <taxon>Agaricomycetes</taxon>
        <taxon>Agaricomycetidae</taxon>
        <taxon>Agaricales</taxon>
        <taxon>Marasmiineae</taxon>
        <taxon>Omphalotaceae</taxon>
        <taxon>Gymnopus</taxon>
    </lineage>
</organism>
<name>A0A6A4H0D3_9AGAR</name>
<dbReference type="Proteomes" id="UP000799118">
    <property type="component" value="Unassembled WGS sequence"/>
</dbReference>
<protein>
    <submittedName>
        <fullName evidence="2">Uncharacterized protein</fullName>
    </submittedName>
</protein>